<feature type="compositionally biased region" description="Basic and acidic residues" evidence="1">
    <location>
        <begin position="75"/>
        <end position="84"/>
    </location>
</feature>
<proteinExistence type="predicted"/>
<evidence type="ECO:0000313" key="3">
    <source>
        <dbReference type="Proteomes" id="UP001501455"/>
    </source>
</evidence>
<evidence type="ECO:0000313" key="2">
    <source>
        <dbReference type="EMBL" id="GAA3496789.1"/>
    </source>
</evidence>
<gene>
    <name evidence="2" type="ORF">GCM10019016_038900</name>
</gene>
<name>A0ABP6TQI2_9ACTN</name>
<accession>A0ABP6TQI2</accession>
<reference evidence="3" key="1">
    <citation type="journal article" date="2019" name="Int. J. Syst. Evol. Microbiol.">
        <title>The Global Catalogue of Microorganisms (GCM) 10K type strain sequencing project: providing services to taxonomists for standard genome sequencing and annotation.</title>
        <authorList>
            <consortium name="The Broad Institute Genomics Platform"/>
            <consortium name="The Broad Institute Genome Sequencing Center for Infectious Disease"/>
            <person name="Wu L."/>
            <person name="Ma J."/>
        </authorList>
    </citation>
    <scope>NUCLEOTIDE SEQUENCE [LARGE SCALE GENOMIC DNA]</scope>
    <source>
        <strain evidence="3">JCM 4816</strain>
    </source>
</reference>
<dbReference type="Proteomes" id="UP001501455">
    <property type="component" value="Unassembled WGS sequence"/>
</dbReference>
<protein>
    <submittedName>
        <fullName evidence="2">Uncharacterized protein</fullName>
    </submittedName>
</protein>
<comment type="caution">
    <text evidence="2">The sequence shown here is derived from an EMBL/GenBank/DDBJ whole genome shotgun (WGS) entry which is preliminary data.</text>
</comment>
<keyword evidence="3" id="KW-1185">Reference proteome</keyword>
<organism evidence="2 3">
    <name type="scientific">Streptomyces prasinosporus</name>
    <dbReference type="NCBI Taxonomy" id="68256"/>
    <lineage>
        <taxon>Bacteria</taxon>
        <taxon>Bacillati</taxon>
        <taxon>Actinomycetota</taxon>
        <taxon>Actinomycetes</taxon>
        <taxon>Kitasatosporales</taxon>
        <taxon>Streptomycetaceae</taxon>
        <taxon>Streptomyces</taxon>
        <taxon>Streptomyces albogriseolus group</taxon>
    </lineage>
</organism>
<evidence type="ECO:0000256" key="1">
    <source>
        <dbReference type="SAM" id="MobiDB-lite"/>
    </source>
</evidence>
<sequence>MRRPGRWSGTHGEHPDAARSGILLPGTAGTGDDGDVLKTPGAFRASSTGAGEILARSRAAPLAGPVRTGPAEGADAVRRGDPIRSPRLTTRSAPPRCARDQLQPLVEPQPSQM</sequence>
<dbReference type="EMBL" id="BAAAXF010000025">
    <property type="protein sequence ID" value="GAA3496789.1"/>
    <property type="molecule type" value="Genomic_DNA"/>
</dbReference>
<feature type="region of interest" description="Disordered" evidence="1">
    <location>
        <begin position="1"/>
        <end position="113"/>
    </location>
</feature>